<name>A0A813FBI0_POLGL</name>
<feature type="transmembrane region" description="Helical" evidence="1">
    <location>
        <begin position="389"/>
        <end position="411"/>
    </location>
</feature>
<feature type="transmembrane region" description="Helical" evidence="1">
    <location>
        <begin position="459"/>
        <end position="479"/>
    </location>
</feature>
<reference evidence="2" key="1">
    <citation type="submission" date="2021-02" db="EMBL/GenBank/DDBJ databases">
        <authorList>
            <person name="Dougan E. K."/>
            <person name="Rhodes N."/>
            <person name="Thang M."/>
            <person name="Chan C."/>
        </authorList>
    </citation>
    <scope>NUCLEOTIDE SEQUENCE</scope>
</reference>
<evidence type="ECO:0000313" key="3">
    <source>
        <dbReference type="Proteomes" id="UP000654075"/>
    </source>
</evidence>
<evidence type="ECO:0000313" key="2">
    <source>
        <dbReference type="EMBL" id="CAE8611873.1"/>
    </source>
</evidence>
<feature type="transmembrane region" description="Helical" evidence="1">
    <location>
        <begin position="431"/>
        <end position="452"/>
    </location>
</feature>
<feature type="transmembrane region" description="Helical" evidence="1">
    <location>
        <begin position="110"/>
        <end position="135"/>
    </location>
</feature>
<keyword evidence="1" id="KW-0472">Membrane</keyword>
<feature type="transmembrane region" description="Helical" evidence="1">
    <location>
        <begin position="548"/>
        <end position="572"/>
    </location>
</feature>
<sequence>MSYFQMKPADLLGDTRRGLGDVEKFEISSKEEAELKEEFGAFSKNIARFAAWRSARLRVALIPFFLNNLMVLLTCVGLRPSAADMMTAQLDAKYLPYFTRLTLMCKLERYCTLVGGMSAWILILLAVGCGGGLRFDLKSVTRVRWCVCLNVVLPFFLVLFIPFRQGLQVLDFRREMCLDFVESIKASSEHMLDGEILAQSLFKSAINVDDMKLKMCFSEPSQWGERLIKYIVVSDHFSIQDNCEERTVTDTGAEDGPAVTDSTVATAPRILMDASGSTASAEDLLGCAAGCEMAASCKGSCPMFLAPLGMLVTLHGQDAVAKDDFAMLGASASSCSSCFTETLELNCIQRCFSTRRLSQKKRVCVTRNELQDLELFANLGSQISLEKTFLGVFFGLKSFSVLLPLALSIVTGIMQGGKNAHSVLPQSRFPAFISLTVSTTNLPFMLVILAFLQNVAGDILTGISIAFFVVNYTLSTKFWNALPVSTSMRSVLDDGKFRWVVRVLMITFLVAGVVMHSATWHCTRLLIQFIRDAKFSIITRAILSLRSYFAWSLVSFILVYFGQALILGVFFADTFVALTYHFQRYEAQQDEATRVALWEEIECLRKVLEPSNTNSTPRLTVFLETFRFGGSGGNPVSWFCSRPSRENRSLVGTSDVDGE</sequence>
<accession>A0A813FBI0</accession>
<comment type="caution">
    <text evidence="2">The sequence shown here is derived from an EMBL/GenBank/DDBJ whole genome shotgun (WGS) entry which is preliminary data.</text>
</comment>
<feature type="transmembrane region" description="Helical" evidence="1">
    <location>
        <begin position="499"/>
        <end position="527"/>
    </location>
</feature>
<organism evidence="2 3">
    <name type="scientific">Polarella glacialis</name>
    <name type="common">Dinoflagellate</name>
    <dbReference type="NCBI Taxonomy" id="89957"/>
    <lineage>
        <taxon>Eukaryota</taxon>
        <taxon>Sar</taxon>
        <taxon>Alveolata</taxon>
        <taxon>Dinophyceae</taxon>
        <taxon>Suessiales</taxon>
        <taxon>Suessiaceae</taxon>
        <taxon>Polarella</taxon>
    </lineage>
</organism>
<proteinExistence type="predicted"/>
<evidence type="ECO:0000256" key="1">
    <source>
        <dbReference type="SAM" id="Phobius"/>
    </source>
</evidence>
<keyword evidence="3" id="KW-1185">Reference proteome</keyword>
<dbReference type="AlphaFoldDB" id="A0A813FBI0"/>
<gene>
    <name evidence="2" type="ORF">PGLA1383_LOCUS29673</name>
</gene>
<dbReference type="EMBL" id="CAJNNV010025054">
    <property type="protein sequence ID" value="CAE8611873.1"/>
    <property type="molecule type" value="Genomic_DNA"/>
</dbReference>
<keyword evidence="1" id="KW-1133">Transmembrane helix</keyword>
<feature type="transmembrane region" description="Helical" evidence="1">
    <location>
        <begin position="59"/>
        <end position="78"/>
    </location>
</feature>
<dbReference type="Proteomes" id="UP000654075">
    <property type="component" value="Unassembled WGS sequence"/>
</dbReference>
<keyword evidence="1" id="KW-0812">Transmembrane</keyword>
<feature type="transmembrane region" description="Helical" evidence="1">
    <location>
        <begin position="141"/>
        <end position="163"/>
    </location>
</feature>
<protein>
    <submittedName>
        <fullName evidence="2">Uncharacterized protein</fullName>
    </submittedName>
</protein>